<dbReference type="InterPro" id="IPR045745">
    <property type="entry name" value="HTH_58_Actinobacteria-type"/>
</dbReference>
<protein>
    <recommendedName>
        <fullName evidence="1">Helix-turn-helix domain-containing protein</fullName>
    </recommendedName>
</protein>
<comment type="caution">
    <text evidence="2">The sequence shown here is derived from an EMBL/GenBank/DDBJ whole genome shotgun (WGS) entry which is preliminary data.</text>
</comment>
<accession>A0A124H8D6</accession>
<name>A0A124H8D6_9ACTN</name>
<feature type="domain" description="Helix-turn-helix" evidence="1">
    <location>
        <begin position="2"/>
        <end position="57"/>
    </location>
</feature>
<organism evidence="2 3">
    <name type="scientific">Streptomyces pseudovenezuelae</name>
    <dbReference type="NCBI Taxonomy" id="67350"/>
    <lineage>
        <taxon>Bacteria</taxon>
        <taxon>Bacillati</taxon>
        <taxon>Actinomycetota</taxon>
        <taxon>Actinomycetes</taxon>
        <taxon>Kitasatosporales</taxon>
        <taxon>Streptomycetaceae</taxon>
        <taxon>Streptomyces</taxon>
        <taxon>Streptomyces aurantiacus group</taxon>
    </lineage>
</organism>
<evidence type="ECO:0000313" key="2">
    <source>
        <dbReference type="EMBL" id="KUM82382.1"/>
    </source>
</evidence>
<gene>
    <name evidence="2" type="ORF">AQI94_41905</name>
</gene>
<dbReference type="Proteomes" id="UP000053039">
    <property type="component" value="Unassembled WGS sequence"/>
</dbReference>
<sequence length="60" mass="6806">MRIKGEARTELAAKLRHAYEADRLTVRQLTEKFELSYGTTHVLLQEAKTPMRPRGGNHAG</sequence>
<dbReference type="Pfam" id="PF19575">
    <property type="entry name" value="HTH_58"/>
    <property type="match status" value="1"/>
</dbReference>
<dbReference type="AlphaFoldDB" id="A0A124H8D6"/>
<evidence type="ECO:0000313" key="3">
    <source>
        <dbReference type="Proteomes" id="UP000053039"/>
    </source>
</evidence>
<reference evidence="2 3" key="1">
    <citation type="submission" date="2015-10" db="EMBL/GenBank/DDBJ databases">
        <title>Draft genome sequence of Streptomyces pseudovenezuelae DSM 40212, type strain for the species Streptomyces pseudovenezuelae.</title>
        <authorList>
            <person name="Ruckert C."/>
            <person name="Winkler A."/>
            <person name="Kalinowski J."/>
            <person name="Kampfer P."/>
            <person name="Glaeser S."/>
        </authorList>
    </citation>
    <scope>NUCLEOTIDE SEQUENCE [LARGE SCALE GENOMIC DNA]</scope>
    <source>
        <strain evidence="2 3">DSM 40212</strain>
    </source>
</reference>
<proteinExistence type="predicted"/>
<evidence type="ECO:0000259" key="1">
    <source>
        <dbReference type="Pfam" id="PF19575"/>
    </source>
</evidence>
<dbReference type="EMBL" id="LMWM01000055">
    <property type="protein sequence ID" value="KUM82382.1"/>
    <property type="molecule type" value="Genomic_DNA"/>
</dbReference>